<dbReference type="AlphaFoldDB" id="A0A0F9W1I8"/>
<dbReference type="EMBL" id="LAZR01000245">
    <property type="protein sequence ID" value="KKN79536.1"/>
    <property type="molecule type" value="Genomic_DNA"/>
</dbReference>
<reference evidence="2" key="1">
    <citation type="journal article" date="2015" name="Nature">
        <title>Complex archaea that bridge the gap between prokaryotes and eukaryotes.</title>
        <authorList>
            <person name="Spang A."/>
            <person name="Saw J.H."/>
            <person name="Jorgensen S.L."/>
            <person name="Zaremba-Niedzwiedzka K."/>
            <person name="Martijn J."/>
            <person name="Lind A.E."/>
            <person name="van Eijk R."/>
            <person name="Schleper C."/>
            <person name="Guy L."/>
            <person name="Ettema T.J."/>
        </authorList>
    </citation>
    <scope>NUCLEOTIDE SEQUENCE</scope>
</reference>
<gene>
    <name evidence="2" type="ORF">LCGC14_0338870</name>
</gene>
<protein>
    <recommendedName>
        <fullName evidence="1">DUF2383 domain-containing protein</fullName>
    </recommendedName>
</protein>
<evidence type="ECO:0000313" key="2">
    <source>
        <dbReference type="EMBL" id="KKN79536.1"/>
    </source>
</evidence>
<dbReference type="Pfam" id="PF09537">
    <property type="entry name" value="DUF2383"/>
    <property type="match status" value="1"/>
</dbReference>
<name>A0A0F9W1I8_9ZZZZ</name>
<dbReference type="Gene3D" id="1.20.1260.10">
    <property type="match status" value="1"/>
</dbReference>
<comment type="caution">
    <text evidence="2">The sequence shown here is derived from an EMBL/GenBank/DDBJ whole genome shotgun (WGS) entry which is preliminary data.</text>
</comment>
<dbReference type="NCBIfam" id="TIGR02284">
    <property type="entry name" value="PA2169 family four-helix-bundle protein"/>
    <property type="match status" value="1"/>
</dbReference>
<evidence type="ECO:0000259" key="1">
    <source>
        <dbReference type="Pfam" id="PF09537"/>
    </source>
</evidence>
<dbReference type="InterPro" id="IPR012347">
    <property type="entry name" value="Ferritin-like"/>
</dbReference>
<feature type="domain" description="DUF2383" evidence="1">
    <location>
        <begin position="8"/>
        <end position="116"/>
    </location>
</feature>
<sequence length="147" mass="16584">MNTHQGSEVNHITDIIQVMNSGIDFYQKAQEKVEDPAIGALFQRMIDARKVSVERLQPYAINEKGEREDGSSFAVEARRAYTALLTTFTSHNDSTYVKELEEVEDKTLEEIKAAMDKPQPADCEAALAKTLLTMQSCHAEMSRMQKQ</sequence>
<accession>A0A0F9W1I8</accession>
<organism evidence="2">
    <name type="scientific">marine sediment metagenome</name>
    <dbReference type="NCBI Taxonomy" id="412755"/>
    <lineage>
        <taxon>unclassified sequences</taxon>
        <taxon>metagenomes</taxon>
        <taxon>ecological metagenomes</taxon>
    </lineage>
</organism>
<dbReference type="InterPro" id="IPR019052">
    <property type="entry name" value="DUF2383"/>
</dbReference>
<proteinExistence type="predicted"/>
<dbReference type="InterPro" id="IPR011971">
    <property type="entry name" value="CHP02284"/>
</dbReference>